<dbReference type="RefSeq" id="WP_072948165.1">
    <property type="nucleotide sequence ID" value="NZ_FNSV01000005.1"/>
</dbReference>
<accession>A0A1H4KW55</accession>
<gene>
    <name evidence="6" type="ORF">SAMN04490239_0921</name>
</gene>
<dbReference type="OrthoDB" id="2973014at2"/>
<feature type="region of interest" description="Disordered" evidence="2">
    <location>
        <begin position="205"/>
        <end position="228"/>
    </location>
</feature>
<evidence type="ECO:0000259" key="5">
    <source>
        <dbReference type="Pfam" id="PF17853"/>
    </source>
</evidence>
<dbReference type="Pfam" id="PF13556">
    <property type="entry name" value="HTH_30"/>
    <property type="match status" value="1"/>
</dbReference>
<evidence type="ECO:0000313" key="6">
    <source>
        <dbReference type="EMBL" id="SEB62315.1"/>
    </source>
</evidence>
<feature type="domain" description="CdaR GGDEF-like" evidence="5">
    <location>
        <begin position="283"/>
        <end position="403"/>
    </location>
</feature>
<dbReference type="PANTHER" id="PTHR33744">
    <property type="entry name" value="CARBOHYDRATE DIACID REGULATOR"/>
    <property type="match status" value="1"/>
</dbReference>
<dbReference type="InterPro" id="IPR051448">
    <property type="entry name" value="CdaR-like_regulators"/>
</dbReference>
<protein>
    <submittedName>
        <fullName evidence="6">Purine catabolism regulatory protein</fullName>
    </submittedName>
</protein>
<evidence type="ECO:0000259" key="3">
    <source>
        <dbReference type="Pfam" id="PF07905"/>
    </source>
</evidence>
<comment type="similarity">
    <text evidence="1">Belongs to the CdaR family.</text>
</comment>
<reference evidence="7" key="1">
    <citation type="submission" date="2016-10" db="EMBL/GenBank/DDBJ databases">
        <authorList>
            <person name="Varghese N."/>
            <person name="Submissions S."/>
        </authorList>
    </citation>
    <scope>NUCLEOTIDE SEQUENCE [LARGE SCALE GENOMIC DNA]</scope>
    <source>
        <strain evidence="7">DSM 44498</strain>
    </source>
</reference>
<dbReference type="InterPro" id="IPR041522">
    <property type="entry name" value="CdaR_GGDEF"/>
</dbReference>
<dbReference type="AlphaFoldDB" id="A0A1H4KW55"/>
<dbReference type="InterPro" id="IPR042070">
    <property type="entry name" value="PucR_C-HTH_sf"/>
</dbReference>
<dbReference type="Pfam" id="PF17853">
    <property type="entry name" value="GGDEF_2"/>
    <property type="match status" value="1"/>
</dbReference>
<evidence type="ECO:0000256" key="1">
    <source>
        <dbReference type="ARBA" id="ARBA00006754"/>
    </source>
</evidence>
<feature type="domain" description="PucR C-terminal helix-turn-helix" evidence="4">
    <location>
        <begin position="474"/>
        <end position="531"/>
    </location>
</feature>
<dbReference type="Proteomes" id="UP000183561">
    <property type="component" value="Unassembled WGS sequence"/>
</dbReference>
<dbReference type="Gene3D" id="1.10.10.2840">
    <property type="entry name" value="PucR C-terminal helix-turn-helix domain"/>
    <property type="match status" value="1"/>
</dbReference>
<organism evidence="6 7">
    <name type="scientific">Rhodococcus koreensis</name>
    <dbReference type="NCBI Taxonomy" id="99653"/>
    <lineage>
        <taxon>Bacteria</taxon>
        <taxon>Bacillati</taxon>
        <taxon>Actinomycetota</taxon>
        <taxon>Actinomycetes</taxon>
        <taxon>Mycobacteriales</taxon>
        <taxon>Nocardiaceae</taxon>
        <taxon>Rhodococcus</taxon>
    </lineage>
</organism>
<evidence type="ECO:0000259" key="4">
    <source>
        <dbReference type="Pfam" id="PF13556"/>
    </source>
</evidence>
<evidence type="ECO:0000313" key="7">
    <source>
        <dbReference type="Proteomes" id="UP000183561"/>
    </source>
</evidence>
<dbReference type="InterPro" id="IPR012914">
    <property type="entry name" value="PucR_dom"/>
</dbReference>
<feature type="domain" description="Purine catabolism PurC-like" evidence="3">
    <location>
        <begin position="7"/>
        <end position="127"/>
    </location>
</feature>
<dbReference type="InterPro" id="IPR025736">
    <property type="entry name" value="PucR_C-HTH_dom"/>
</dbReference>
<evidence type="ECO:0000256" key="2">
    <source>
        <dbReference type="SAM" id="MobiDB-lite"/>
    </source>
</evidence>
<dbReference type="EMBL" id="FNSV01000005">
    <property type="protein sequence ID" value="SEB62315.1"/>
    <property type="molecule type" value="Genomic_DNA"/>
</dbReference>
<name>A0A1H4KW55_9NOCA</name>
<keyword evidence="7" id="KW-1185">Reference proteome</keyword>
<dbReference type="PANTHER" id="PTHR33744:SF1">
    <property type="entry name" value="DNA-BINDING TRANSCRIPTIONAL ACTIVATOR ADER"/>
    <property type="match status" value="1"/>
</dbReference>
<sequence>MQLSIADILALPVIQEGKPEVIGGGAHLDRTVRWVHIAEVDDMSNMLQGDELVLTTGPALAVESRGMSYLEHLAEAGAAGVIVELGTYIDAIPPEVARAADEIELPVIALHRTIRFVDVTERVHRAIVADQYEEVAFARTAHEIFTDLSMKRAPLSDIVEAAAEMIGGSLVLEDLNRKVLTFSAQGQRLADLLADWERRSRLTPISNRTSVDGPEPWMTTPVGPDRQGWGRLVAPIPVDTSARTRMVIERAAQALALTRMVEHDRSAFEQQAQSGLVDELARGRIDDEADAAARAHALGLRSASKYVPITVRVTDSAPLEESTAHRRQLHMLDQVRHSVRSAHQSALTANRRTGQVDLLLACPQTGPAEDAIVAVCSEIRSALRRVDGILRCTIGVGPESSRLLDSALGLADSAHIADVAQSLPQDGMPYHRAKDIRLRGLLALIRTDPRVQAFAESELRGLLDHLARHGGDELDILRAFLESDLNKSDLAKRLHLSRPTLYTKLSAIERMLGVDLYDAESRTSLHTAILILDTRQQT</sequence>
<proteinExistence type="inferred from homology"/>
<dbReference type="Pfam" id="PF07905">
    <property type="entry name" value="PucR"/>
    <property type="match status" value="1"/>
</dbReference>